<dbReference type="GO" id="GO:1990116">
    <property type="term" value="P:ribosome-associated ubiquitin-dependent protein catabolic process"/>
    <property type="evidence" value="ECO:0007669"/>
    <property type="project" value="TreeGrafter"/>
</dbReference>
<feature type="compositionally biased region" description="Basic and acidic residues" evidence="1">
    <location>
        <begin position="624"/>
        <end position="635"/>
    </location>
</feature>
<dbReference type="Proteomes" id="UP000076580">
    <property type="component" value="Chromosome 03"/>
</dbReference>
<feature type="compositionally biased region" description="Basic and acidic residues" evidence="1">
    <location>
        <begin position="11"/>
        <end position="27"/>
    </location>
</feature>
<evidence type="ECO:0000313" key="2">
    <source>
        <dbReference type="EMBL" id="KYK54203.1"/>
    </source>
</evidence>
<keyword evidence="3" id="KW-1185">Reference proteome</keyword>
<dbReference type="RefSeq" id="XP_040653555.1">
    <property type="nucleotide sequence ID" value="XM_040803451.1"/>
</dbReference>
<dbReference type="Pfam" id="PF04910">
    <property type="entry name" value="Tcf25"/>
    <property type="match status" value="1"/>
</dbReference>
<comment type="caution">
    <text evidence="2">The sequence shown here is derived from an EMBL/GenBank/DDBJ whole genome shotgun (WGS) entry which is preliminary data.</text>
</comment>
<feature type="compositionally biased region" description="Polar residues" evidence="1">
    <location>
        <begin position="702"/>
        <end position="712"/>
    </location>
</feature>
<dbReference type="GeneID" id="63718803"/>
<dbReference type="STRING" id="98403.A0A151GAT5"/>
<dbReference type="AlphaFoldDB" id="A0A151GAT5"/>
<name>A0A151GAT5_DRECN</name>
<dbReference type="PANTHER" id="PTHR22684:SF0">
    <property type="entry name" value="RIBOSOME QUALITY CONTROL COMPLEX SUBUNIT TCF25"/>
    <property type="match status" value="1"/>
</dbReference>
<accession>A0A151GAT5</accession>
<reference evidence="2 3" key="1">
    <citation type="journal article" date="2016" name="Sci. Rep.">
        <title>Insights into Adaptations to a Near-Obligate Nematode Endoparasitic Lifestyle from the Finished Genome of Drechmeria coniospora.</title>
        <authorList>
            <person name="Zhang L."/>
            <person name="Zhou Z."/>
            <person name="Guo Q."/>
            <person name="Fokkens L."/>
            <person name="Miskei M."/>
            <person name="Pocsi I."/>
            <person name="Zhang W."/>
            <person name="Chen M."/>
            <person name="Wang L."/>
            <person name="Sun Y."/>
            <person name="Donzelli B.G."/>
            <person name="Gibson D.M."/>
            <person name="Nelson D.R."/>
            <person name="Luo J.G."/>
            <person name="Rep M."/>
            <person name="Liu H."/>
            <person name="Yang S."/>
            <person name="Wang J."/>
            <person name="Krasnoff S.B."/>
            <person name="Xu Y."/>
            <person name="Molnar I."/>
            <person name="Lin M."/>
        </authorList>
    </citation>
    <scope>NUCLEOTIDE SEQUENCE [LARGE SCALE GENOMIC DNA]</scope>
    <source>
        <strain evidence="2 3">ARSEF 6962</strain>
    </source>
</reference>
<feature type="compositionally biased region" description="Acidic residues" evidence="1">
    <location>
        <begin position="51"/>
        <end position="71"/>
    </location>
</feature>
<feature type="region of interest" description="Disordered" evidence="1">
    <location>
        <begin position="658"/>
        <end position="712"/>
    </location>
</feature>
<dbReference type="GO" id="GO:0072344">
    <property type="term" value="P:rescue of stalled ribosome"/>
    <property type="evidence" value="ECO:0007669"/>
    <property type="project" value="TreeGrafter"/>
</dbReference>
<dbReference type="InterPro" id="IPR006994">
    <property type="entry name" value="TCF25/Rqc1"/>
</dbReference>
<feature type="region of interest" description="Disordered" evidence="1">
    <location>
        <begin position="184"/>
        <end position="204"/>
    </location>
</feature>
<gene>
    <name evidence="2" type="ORF">DCS_06160</name>
</gene>
<feature type="region of interest" description="Disordered" evidence="1">
    <location>
        <begin position="624"/>
        <end position="643"/>
    </location>
</feature>
<evidence type="ECO:0000313" key="3">
    <source>
        <dbReference type="Proteomes" id="UP000076580"/>
    </source>
</evidence>
<dbReference type="EMBL" id="LAYC01000003">
    <property type="protein sequence ID" value="KYK54203.1"/>
    <property type="molecule type" value="Genomic_DNA"/>
</dbReference>
<organism evidence="2 3">
    <name type="scientific">Drechmeria coniospora</name>
    <name type="common">Nematophagous fungus</name>
    <name type="synonym">Meria coniospora</name>
    <dbReference type="NCBI Taxonomy" id="98403"/>
    <lineage>
        <taxon>Eukaryota</taxon>
        <taxon>Fungi</taxon>
        <taxon>Dikarya</taxon>
        <taxon>Ascomycota</taxon>
        <taxon>Pezizomycotina</taxon>
        <taxon>Sordariomycetes</taxon>
        <taxon>Hypocreomycetidae</taxon>
        <taxon>Hypocreales</taxon>
        <taxon>Ophiocordycipitaceae</taxon>
        <taxon>Drechmeria</taxon>
    </lineage>
</organism>
<sequence length="712" mass="79722">MSTRQLRKLQRQRELDRTDDLVEKTSDGESDVEEAVPAIQPRPNLFAALGGDDDDDGLNDEENQGSEEDETRFEGRQELNNETQLPKKSKKKKKKAKKGTKATKAHADAAEGVGGRQGEPSEEDEIDKAIKALNISPNMSSAYAAKQESKGTYRCRLNELLGINTHHLRPINEMRQLFGRDVMESASTEEQQHENNRRRRNATQQQDLETYLREPLGAPKLPQVSLRRNVFVQGRDHWPRQSAGGLTMAELDKSPDGSWTQYTYAHSKDYDGVQALFFACVQIGDPMRMVHLLKRFPYHVSTLLQVSSVAKQDQNMALAGELCERALFTFGRVTTSSFRQDIERGQARLDFCRPENRQFWLAGYHELKSLIQKGTYRTALEWSKLLFAMDRQDPYAMRHFIHVLALRAYESQWLIDFLDEAEAAGDHGDFVYIRQSLVLAKLQLGDPEGARRSLELGLDAPPSIWGVKPDSDAQSFWVKLYLHQTKDLWNNPQATGLVQDVAQGLTRADTTSLKTEEIPVDLGATRLGYLEGQTSLLAVAPRELLNRHPNYEFDPLPPPLEDNILTGESARWPWRERSGPDDGRDAALLAEMQDLIFGQPPLGRLGPLEDEEDYSDDEIRALREADDEELRRDIEDSIGGNSEPGILAMLMQMLGVNRGAGAESGRNDDDSEDEADQAEDAEDAEGLPGAWPMGGGGGGGANATNPTDEARR</sequence>
<dbReference type="PANTHER" id="PTHR22684">
    <property type="entry name" value="NULP1-RELATED"/>
    <property type="match status" value="1"/>
</dbReference>
<evidence type="ECO:0000256" key="1">
    <source>
        <dbReference type="SAM" id="MobiDB-lite"/>
    </source>
</evidence>
<feature type="region of interest" description="Disordered" evidence="1">
    <location>
        <begin position="1"/>
        <end position="124"/>
    </location>
</feature>
<proteinExistence type="predicted"/>
<feature type="compositionally biased region" description="Basic residues" evidence="1">
    <location>
        <begin position="87"/>
        <end position="104"/>
    </location>
</feature>
<feature type="compositionally biased region" description="Acidic residues" evidence="1">
    <location>
        <begin position="669"/>
        <end position="685"/>
    </location>
</feature>
<protein>
    <recommendedName>
        <fullName evidence="4">Transcription factor 25</fullName>
    </recommendedName>
</protein>
<evidence type="ECO:0008006" key="4">
    <source>
        <dbReference type="Google" id="ProtNLM"/>
    </source>
</evidence>
<feature type="compositionally biased region" description="Basic residues" evidence="1">
    <location>
        <begin position="1"/>
        <end position="10"/>
    </location>
</feature>
<dbReference type="InParanoid" id="A0A151GAT5"/>
<dbReference type="GO" id="GO:1990112">
    <property type="term" value="C:RQC complex"/>
    <property type="evidence" value="ECO:0007669"/>
    <property type="project" value="TreeGrafter"/>
</dbReference>
<feature type="compositionally biased region" description="Gly residues" evidence="1">
    <location>
        <begin position="692"/>
        <end position="701"/>
    </location>
</feature>